<dbReference type="EMBL" id="KN833843">
    <property type="protein sequence ID" value="KIK16917.1"/>
    <property type="molecule type" value="Genomic_DNA"/>
</dbReference>
<evidence type="ECO:0000313" key="3">
    <source>
        <dbReference type="Proteomes" id="UP000054018"/>
    </source>
</evidence>
<proteinExistence type="predicted"/>
<organism evidence="2 3">
    <name type="scientific">Pisolithus microcarpus 441</name>
    <dbReference type="NCBI Taxonomy" id="765257"/>
    <lineage>
        <taxon>Eukaryota</taxon>
        <taxon>Fungi</taxon>
        <taxon>Dikarya</taxon>
        <taxon>Basidiomycota</taxon>
        <taxon>Agaricomycotina</taxon>
        <taxon>Agaricomycetes</taxon>
        <taxon>Agaricomycetidae</taxon>
        <taxon>Boletales</taxon>
        <taxon>Sclerodermatineae</taxon>
        <taxon>Pisolithaceae</taxon>
        <taxon>Pisolithus</taxon>
    </lineage>
</organism>
<accession>A0A0C9Z3C8</accession>
<evidence type="ECO:0000313" key="2">
    <source>
        <dbReference type="EMBL" id="KIK16917.1"/>
    </source>
</evidence>
<reference evidence="2 3" key="1">
    <citation type="submission" date="2014-04" db="EMBL/GenBank/DDBJ databases">
        <authorList>
            <consortium name="DOE Joint Genome Institute"/>
            <person name="Kuo A."/>
            <person name="Kohler A."/>
            <person name="Costa M.D."/>
            <person name="Nagy L.G."/>
            <person name="Floudas D."/>
            <person name="Copeland A."/>
            <person name="Barry K.W."/>
            <person name="Cichocki N."/>
            <person name="Veneault-Fourrey C."/>
            <person name="LaButti K."/>
            <person name="Lindquist E.A."/>
            <person name="Lipzen A."/>
            <person name="Lundell T."/>
            <person name="Morin E."/>
            <person name="Murat C."/>
            <person name="Sun H."/>
            <person name="Tunlid A."/>
            <person name="Henrissat B."/>
            <person name="Grigoriev I.V."/>
            <person name="Hibbett D.S."/>
            <person name="Martin F."/>
            <person name="Nordberg H.P."/>
            <person name="Cantor M.N."/>
            <person name="Hua S.X."/>
        </authorList>
    </citation>
    <scope>NUCLEOTIDE SEQUENCE [LARGE SCALE GENOMIC DNA]</scope>
    <source>
        <strain evidence="2 3">441</strain>
    </source>
</reference>
<evidence type="ECO:0000256" key="1">
    <source>
        <dbReference type="SAM" id="MobiDB-lite"/>
    </source>
</evidence>
<protein>
    <submittedName>
        <fullName evidence="2">Uncharacterized protein</fullName>
    </submittedName>
</protein>
<dbReference type="Proteomes" id="UP000054018">
    <property type="component" value="Unassembled WGS sequence"/>
</dbReference>
<keyword evidence="3" id="KW-1185">Reference proteome</keyword>
<name>A0A0C9Z3C8_9AGAM</name>
<sequence>MPTDGMPGPITESVGLASLSFLISPPAGDITKGKNPLGDENGGVRFVRRGDVEA</sequence>
<dbReference type="AlphaFoldDB" id="A0A0C9Z3C8"/>
<reference evidence="3" key="2">
    <citation type="submission" date="2015-01" db="EMBL/GenBank/DDBJ databases">
        <title>Evolutionary Origins and Diversification of the Mycorrhizal Mutualists.</title>
        <authorList>
            <consortium name="DOE Joint Genome Institute"/>
            <consortium name="Mycorrhizal Genomics Consortium"/>
            <person name="Kohler A."/>
            <person name="Kuo A."/>
            <person name="Nagy L.G."/>
            <person name="Floudas D."/>
            <person name="Copeland A."/>
            <person name="Barry K.W."/>
            <person name="Cichocki N."/>
            <person name="Veneault-Fourrey C."/>
            <person name="LaButti K."/>
            <person name="Lindquist E.A."/>
            <person name="Lipzen A."/>
            <person name="Lundell T."/>
            <person name="Morin E."/>
            <person name="Murat C."/>
            <person name="Riley R."/>
            <person name="Ohm R."/>
            <person name="Sun H."/>
            <person name="Tunlid A."/>
            <person name="Henrissat B."/>
            <person name="Grigoriev I.V."/>
            <person name="Hibbett D.S."/>
            <person name="Martin F."/>
        </authorList>
    </citation>
    <scope>NUCLEOTIDE SEQUENCE [LARGE SCALE GENOMIC DNA]</scope>
    <source>
        <strain evidence="3">441</strain>
    </source>
</reference>
<dbReference type="HOGENOM" id="CLU_3051230_0_0_1"/>
<feature type="region of interest" description="Disordered" evidence="1">
    <location>
        <begin position="28"/>
        <end position="54"/>
    </location>
</feature>
<gene>
    <name evidence="2" type="ORF">PISMIDRAFT_685789</name>
</gene>